<comment type="subcellular location">
    <subcellularLocation>
        <location evidence="13">Cytoplasm</location>
    </subcellularLocation>
</comment>
<evidence type="ECO:0000313" key="14">
    <source>
        <dbReference type="EMBL" id="ATG97231.1"/>
    </source>
</evidence>
<evidence type="ECO:0000256" key="2">
    <source>
        <dbReference type="ARBA" id="ARBA00022490"/>
    </source>
</evidence>
<evidence type="ECO:0000256" key="10">
    <source>
        <dbReference type="ARBA" id="ARBA00022917"/>
    </source>
</evidence>
<evidence type="ECO:0000256" key="7">
    <source>
        <dbReference type="ARBA" id="ARBA00022833"/>
    </source>
</evidence>
<dbReference type="InterPro" id="IPR018163">
    <property type="entry name" value="Thr/Ala-tRNA-synth_IIc_edit"/>
</dbReference>
<evidence type="ECO:0000256" key="4">
    <source>
        <dbReference type="ARBA" id="ARBA00022598"/>
    </source>
</evidence>
<keyword evidence="3 13" id="KW-0820">tRNA-binding</keyword>
<dbReference type="Gene3D" id="3.30.930.10">
    <property type="entry name" value="Bira Bifunctional Protein, Domain 2"/>
    <property type="match status" value="1"/>
</dbReference>
<dbReference type="InterPro" id="IPR012675">
    <property type="entry name" value="Beta-grasp_dom_sf"/>
</dbReference>
<feature type="binding site" evidence="13">
    <location>
        <position position="386"/>
    </location>
    <ligand>
        <name>Zn(2+)</name>
        <dbReference type="ChEBI" id="CHEBI:29105"/>
        <note>catalytic</note>
    </ligand>
</feature>
<reference evidence="14 15" key="1">
    <citation type="submission" date="2017-09" db="EMBL/GenBank/DDBJ databases">
        <title>SPAdes assembly of the Mesoplasma lactucae genome.</title>
        <authorList>
            <person name="Knight T.F."/>
            <person name="Rubinstein R."/>
            <person name="Citino T."/>
        </authorList>
    </citation>
    <scope>NUCLEOTIDE SEQUENCE [LARGE SCALE GENOMIC DNA]</scope>
    <source>
        <strain evidence="14 15">831-C4</strain>
    </source>
</reference>
<keyword evidence="11 13" id="KW-0030">Aminoacyl-tRNA synthetase</keyword>
<dbReference type="NCBIfam" id="TIGR00418">
    <property type="entry name" value="thrS"/>
    <property type="match status" value="1"/>
</dbReference>
<dbReference type="InterPro" id="IPR002320">
    <property type="entry name" value="Thr-tRNA-ligase_IIa"/>
</dbReference>
<dbReference type="FunFam" id="3.40.50.800:FF:000001">
    <property type="entry name" value="Threonine--tRNA ligase"/>
    <property type="match status" value="1"/>
</dbReference>
<protein>
    <recommendedName>
        <fullName evidence="13">Threonine--tRNA ligase</fullName>
        <ecNumber evidence="13">6.1.1.3</ecNumber>
    </recommendedName>
    <alternativeName>
        <fullName evidence="13">Threonyl-tRNA synthetase</fullName>
        <shortName evidence="13">ThrRS</shortName>
    </alternativeName>
</protein>
<dbReference type="SUPFAM" id="SSF55681">
    <property type="entry name" value="Class II aaRS and biotin synthetases"/>
    <property type="match status" value="1"/>
</dbReference>
<dbReference type="OrthoDB" id="9802304at2"/>
<dbReference type="InterPro" id="IPR036621">
    <property type="entry name" value="Anticodon-bd_dom_sf"/>
</dbReference>
<dbReference type="GO" id="GO:0006435">
    <property type="term" value="P:threonyl-tRNA aminoacylation"/>
    <property type="evidence" value="ECO:0007669"/>
    <property type="project" value="UniProtKB-UniRule"/>
</dbReference>
<sequence length="642" mass="74387">MKITLLDGSVKEFDKALTVKEIAENIAVSLKKATVGAVIDGNQKVASDYLVDKDCTLELVTNKQEGMYDEFISSTAAAISAYATDQVFKDAQIAEVFYNADEYEFAFTFHRDERLKLEQVSKIQDEVNKLLTTDIKIENKKVTETNDLGLNTYQLHTADEEIYKKGYAIVTTINDTYKIVSSEPICVEDKLLKEIHLQQLTGSYWLDDSKNVMLQRIHGLAATSKKELDKKEEILKDRRSRDHREINKTLEIFDFDPLIGQGLPIWLPNGTILKDTIKDYLKEKEWEYDYVQVQTPVIGTLDLYRTSGHLDHYRDDMFQPFKAGNEEFVLKPMSCPHHIAIYRSKPRSYRDLPLRYAEHALQHRYESSGSLTGLERVRAMELTDSHIFVRPDQVEEEFKSIYKLIEEVLATFHIDIDYLSFSVRDPEDKEKYYQNDEMWDRAEAELEGVLKDLNLPYKKMVGEAAFYGPKLDIQAKTAQNHEITISTIQLDFLLPEKFDLTYVDEKGQLTRPIMIHRGLIGTYERFVATLLEQTKGVLPVWLAPNQIEIIPVGGTDAEKYAEQIRQEFKKRHLRSHIDLRDERLSYKIRDAQVHKIPYQLVLGKNEIDNNTLTYRKYGSEEQTTIPANEFYDLVSKQVAEKQ</sequence>
<dbReference type="Pfam" id="PF03129">
    <property type="entry name" value="HGTP_anticodon"/>
    <property type="match status" value="1"/>
</dbReference>
<comment type="caution">
    <text evidence="13">Lacks conserved residue(s) required for the propagation of feature annotation.</text>
</comment>
<dbReference type="SUPFAM" id="SSF52954">
    <property type="entry name" value="Class II aaRS ABD-related"/>
    <property type="match status" value="1"/>
</dbReference>
<dbReference type="InterPro" id="IPR045864">
    <property type="entry name" value="aa-tRNA-synth_II/BPL/LPL"/>
</dbReference>
<dbReference type="GO" id="GO:0046872">
    <property type="term" value="F:metal ion binding"/>
    <property type="evidence" value="ECO:0007669"/>
    <property type="project" value="UniProtKB-KW"/>
</dbReference>
<name>A0A291IRB5_9MOLU</name>
<evidence type="ECO:0000256" key="1">
    <source>
        <dbReference type="ARBA" id="ARBA00008226"/>
    </source>
</evidence>
<dbReference type="EC" id="6.1.1.3" evidence="13"/>
<evidence type="ECO:0000256" key="8">
    <source>
        <dbReference type="ARBA" id="ARBA00022840"/>
    </source>
</evidence>
<gene>
    <name evidence="13 14" type="primary">thrS</name>
    <name evidence="14" type="ORF">CP520_00435</name>
</gene>
<dbReference type="PROSITE" id="PS50862">
    <property type="entry name" value="AA_TRNA_LIGASE_II"/>
    <property type="match status" value="1"/>
</dbReference>
<proteinExistence type="inferred from homology"/>
<dbReference type="InterPro" id="IPR047246">
    <property type="entry name" value="ThrRS_anticodon"/>
</dbReference>
<dbReference type="RefSeq" id="WP_096862519.1">
    <property type="nucleotide sequence ID" value="NZ_CP023668.1"/>
</dbReference>
<keyword evidence="7 13" id="KW-0862">Zinc</keyword>
<organism evidence="14 15">
    <name type="scientific">Mesoplasma lactucae ATCC 49193</name>
    <dbReference type="NCBI Taxonomy" id="81460"/>
    <lineage>
        <taxon>Bacteria</taxon>
        <taxon>Bacillati</taxon>
        <taxon>Mycoplasmatota</taxon>
        <taxon>Mollicutes</taxon>
        <taxon>Entomoplasmatales</taxon>
        <taxon>Entomoplasmataceae</taxon>
        <taxon>Mesoplasma</taxon>
    </lineage>
</organism>
<dbReference type="InterPro" id="IPR012676">
    <property type="entry name" value="TGS-like"/>
</dbReference>
<dbReference type="FunFam" id="3.30.930.10:FF:000002">
    <property type="entry name" value="Threonine--tRNA ligase"/>
    <property type="match status" value="1"/>
</dbReference>
<evidence type="ECO:0000256" key="5">
    <source>
        <dbReference type="ARBA" id="ARBA00022723"/>
    </source>
</evidence>
<dbReference type="Pfam" id="PF02824">
    <property type="entry name" value="TGS"/>
    <property type="match status" value="1"/>
</dbReference>
<keyword evidence="10 13" id="KW-0648">Protein biosynthesis</keyword>
<dbReference type="CDD" id="cd01667">
    <property type="entry name" value="TGS_ThrRS"/>
    <property type="match status" value="1"/>
</dbReference>
<comment type="catalytic activity">
    <reaction evidence="12 13">
        <text>tRNA(Thr) + L-threonine + ATP = L-threonyl-tRNA(Thr) + AMP + diphosphate + H(+)</text>
        <dbReference type="Rhea" id="RHEA:24624"/>
        <dbReference type="Rhea" id="RHEA-COMP:9670"/>
        <dbReference type="Rhea" id="RHEA-COMP:9704"/>
        <dbReference type="ChEBI" id="CHEBI:15378"/>
        <dbReference type="ChEBI" id="CHEBI:30616"/>
        <dbReference type="ChEBI" id="CHEBI:33019"/>
        <dbReference type="ChEBI" id="CHEBI:57926"/>
        <dbReference type="ChEBI" id="CHEBI:78442"/>
        <dbReference type="ChEBI" id="CHEBI:78534"/>
        <dbReference type="ChEBI" id="CHEBI:456215"/>
        <dbReference type="EC" id="6.1.1.3"/>
    </reaction>
</comment>
<dbReference type="Gene3D" id="3.30.54.20">
    <property type="match status" value="1"/>
</dbReference>
<dbReference type="CDD" id="cd00771">
    <property type="entry name" value="ThrRS_core"/>
    <property type="match status" value="1"/>
</dbReference>
<dbReference type="AlphaFoldDB" id="A0A291IRB5"/>
<keyword evidence="5 13" id="KW-0479">Metal-binding</keyword>
<evidence type="ECO:0000313" key="15">
    <source>
        <dbReference type="Proteomes" id="UP000232227"/>
    </source>
</evidence>
<dbReference type="GO" id="GO:0005737">
    <property type="term" value="C:cytoplasm"/>
    <property type="evidence" value="ECO:0007669"/>
    <property type="project" value="UniProtKB-SubCell"/>
</dbReference>
<keyword evidence="6 13" id="KW-0547">Nucleotide-binding</keyword>
<keyword evidence="8 13" id="KW-0067">ATP-binding</keyword>
<dbReference type="KEGG" id="mlac:CP520_00435"/>
<dbReference type="Gene3D" id="3.30.980.10">
    <property type="entry name" value="Threonyl-trna Synthetase, Chain A, domain 2"/>
    <property type="match status" value="1"/>
</dbReference>
<dbReference type="InterPro" id="IPR004095">
    <property type="entry name" value="TGS"/>
</dbReference>
<keyword evidence="9 13" id="KW-0694">RNA-binding</keyword>
<dbReference type="Gene3D" id="3.10.20.30">
    <property type="match status" value="1"/>
</dbReference>
<evidence type="ECO:0000256" key="12">
    <source>
        <dbReference type="ARBA" id="ARBA00049515"/>
    </source>
</evidence>
<dbReference type="CDD" id="cd00860">
    <property type="entry name" value="ThrRS_anticodon"/>
    <property type="match status" value="1"/>
</dbReference>
<accession>A0A291IRB5</accession>
<dbReference type="Pfam" id="PF00587">
    <property type="entry name" value="tRNA-synt_2b"/>
    <property type="match status" value="1"/>
</dbReference>
<evidence type="ECO:0000256" key="6">
    <source>
        <dbReference type="ARBA" id="ARBA00022741"/>
    </source>
</evidence>
<evidence type="ECO:0000256" key="3">
    <source>
        <dbReference type="ARBA" id="ARBA00022555"/>
    </source>
</evidence>
<dbReference type="PRINTS" id="PR01047">
    <property type="entry name" value="TRNASYNTHTHR"/>
</dbReference>
<dbReference type="InterPro" id="IPR002314">
    <property type="entry name" value="aa-tRNA-synt_IIb"/>
</dbReference>
<evidence type="ECO:0000256" key="11">
    <source>
        <dbReference type="ARBA" id="ARBA00023146"/>
    </source>
</evidence>
<dbReference type="GO" id="GO:0000049">
    <property type="term" value="F:tRNA binding"/>
    <property type="evidence" value="ECO:0007669"/>
    <property type="project" value="UniProtKB-KW"/>
</dbReference>
<feature type="binding site" evidence="13">
    <location>
        <position position="335"/>
    </location>
    <ligand>
        <name>Zn(2+)</name>
        <dbReference type="ChEBI" id="CHEBI:29105"/>
        <note>catalytic</note>
    </ligand>
</feature>
<keyword evidence="15" id="KW-1185">Reference proteome</keyword>
<dbReference type="SUPFAM" id="SSF81271">
    <property type="entry name" value="TGS-like"/>
    <property type="match status" value="1"/>
</dbReference>
<dbReference type="InterPro" id="IPR004154">
    <property type="entry name" value="Anticodon-bd"/>
</dbReference>
<keyword evidence="4 13" id="KW-0436">Ligase</keyword>
<dbReference type="GO" id="GO:0004829">
    <property type="term" value="F:threonine-tRNA ligase activity"/>
    <property type="evidence" value="ECO:0007669"/>
    <property type="project" value="UniProtKB-UniRule"/>
</dbReference>
<dbReference type="PANTHER" id="PTHR11451:SF56">
    <property type="entry name" value="THREONINE--TRNA LIGASE 1"/>
    <property type="match status" value="1"/>
</dbReference>
<comment type="subunit">
    <text evidence="13">Homodimer.</text>
</comment>
<dbReference type="Proteomes" id="UP000232227">
    <property type="component" value="Chromosome"/>
</dbReference>
<dbReference type="InterPro" id="IPR033728">
    <property type="entry name" value="ThrRS_core"/>
</dbReference>
<feature type="binding site" evidence="13">
    <location>
        <position position="516"/>
    </location>
    <ligand>
        <name>Zn(2+)</name>
        <dbReference type="ChEBI" id="CHEBI:29105"/>
        <note>catalytic</note>
    </ligand>
</feature>
<dbReference type="PANTHER" id="PTHR11451">
    <property type="entry name" value="THREONINE-TRNA LIGASE"/>
    <property type="match status" value="1"/>
</dbReference>
<dbReference type="Gene3D" id="3.40.50.800">
    <property type="entry name" value="Anticodon-binding domain"/>
    <property type="match status" value="1"/>
</dbReference>
<dbReference type="PROSITE" id="PS51880">
    <property type="entry name" value="TGS"/>
    <property type="match status" value="1"/>
</dbReference>
<evidence type="ECO:0000256" key="13">
    <source>
        <dbReference type="HAMAP-Rule" id="MF_00184"/>
    </source>
</evidence>
<comment type="similarity">
    <text evidence="1 13">Belongs to the class-II aminoacyl-tRNA synthetase family.</text>
</comment>
<dbReference type="HAMAP" id="MF_00184">
    <property type="entry name" value="Thr_tRNA_synth"/>
    <property type="match status" value="1"/>
</dbReference>
<dbReference type="EMBL" id="CP023668">
    <property type="protein sequence ID" value="ATG97231.1"/>
    <property type="molecule type" value="Genomic_DNA"/>
</dbReference>
<evidence type="ECO:0000256" key="9">
    <source>
        <dbReference type="ARBA" id="ARBA00022884"/>
    </source>
</evidence>
<dbReference type="GO" id="GO:0005524">
    <property type="term" value="F:ATP binding"/>
    <property type="evidence" value="ECO:0007669"/>
    <property type="project" value="UniProtKB-UniRule"/>
</dbReference>
<dbReference type="SUPFAM" id="SSF55186">
    <property type="entry name" value="ThrRS/AlaRS common domain"/>
    <property type="match status" value="1"/>
</dbReference>
<comment type="cofactor">
    <cofactor evidence="13">
        <name>Zn(2+)</name>
        <dbReference type="ChEBI" id="CHEBI:29105"/>
    </cofactor>
    <text evidence="13">Binds 1 zinc ion per subunit.</text>
</comment>
<keyword evidence="2 13" id="KW-0963">Cytoplasm</keyword>
<dbReference type="InterPro" id="IPR006195">
    <property type="entry name" value="aa-tRNA-synth_II"/>
</dbReference>